<keyword evidence="3" id="KW-1185">Reference proteome</keyword>
<accession>A0A090TC93</accession>
<organism evidence="2 3">
    <name type="scientific">Vibrio maritimus</name>
    <dbReference type="NCBI Taxonomy" id="990268"/>
    <lineage>
        <taxon>Bacteria</taxon>
        <taxon>Pseudomonadati</taxon>
        <taxon>Pseudomonadota</taxon>
        <taxon>Gammaproteobacteria</taxon>
        <taxon>Vibrionales</taxon>
        <taxon>Vibrionaceae</taxon>
        <taxon>Vibrio</taxon>
    </lineage>
</organism>
<evidence type="ECO:0000256" key="1">
    <source>
        <dbReference type="SAM" id="Phobius"/>
    </source>
</evidence>
<evidence type="ECO:0000313" key="2">
    <source>
        <dbReference type="EMBL" id="GAL37545.1"/>
    </source>
</evidence>
<feature type="transmembrane region" description="Helical" evidence="1">
    <location>
        <begin position="15"/>
        <end position="35"/>
    </location>
</feature>
<dbReference type="EMBL" id="BBMT01000018">
    <property type="protein sequence ID" value="GAL37545.1"/>
    <property type="molecule type" value="Genomic_DNA"/>
</dbReference>
<sequence length="47" mass="5268">MAVIALDVLLSTDNVQYIVAALAVVFTCVGLFWFFKQSDAMRRTMPD</sequence>
<comment type="caution">
    <text evidence="2">The sequence shown here is derived from an EMBL/GenBank/DDBJ whole genome shotgun (WGS) entry which is preliminary data.</text>
</comment>
<keyword evidence="1" id="KW-1133">Transmembrane helix</keyword>
<reference evidence="2 3" key="2">
    <citation type="submission" date="2014-09" db="EMBL/GenBank/DDBJ databases">
        <authorList>
            <consortium name="NBRP consortium"/>
            <person name="Sawabe T."/>
            <person name="Meirelles P."/>
            <person name="Nakanishi M."/>
            <person name="Sayaka M."/>
            <person name="Hattori M."/>
            <person name="Ohkuma M."/>
        </authorList>
    </citation>
    <scope>NUCLEOTIDE SEQUENCE [LARGE SCALE GENOMIC DNA]</scope>
    <source>
        <strain evidence="2 3">JCM 19240</strain>
    </source>
</reference>
<evidence type="ECO:0000313" key="3">
    <source>
        <dbReference type="Proteomes" id="UP000029224"/>
    </source>
</evidence>
<keyword evidence="1" id="KW-0472">Membrane</keyword>
<proteinExistence type="predicted"/>
<name>A0A090TC93_9VIBR</name>
<reference evidence="2 3" key="1">
    <citation type="submission" date="2014-09" db="EMBL/GenBank/DDBJ databases">
        <title>Vibrio maritimus JCM 19240. (C210) whole genome shotgun sequence.</title>
        <authorList>
            <person name="Sawabe T."/>
            <person name="Meirelles P."/>
            <person name="Nakanishi M."/>
            <person name="Sayaka M."/>
            <person name="Hattori M."/>
            <person name="Ohkuma M."/>
        </authorList>
    </citation>
    <scope>NUCLEOTIDE SEQUENCE [LARGE SCALE GENOMIC DNA]</scope>
    <source>
        <strain evidence="2 3">JCM 19240</strain>
    </source>
</reference>
<dbReference type="AlphaFoldDB" id="A0A090TC93"/>
<protein>
    <submittedName>
        <fullName evidence="2">Uncharacterized protein</fullName>
    </submittedName>
</protein>
<gene>
    <name evidence="2" type="ORF">JCM19240_692</name>
</gene>
<dbReference type="Proteomes" id="UP000029224">
    <property type="component" value="Unassembled WGS sequence"/>
</dbReference>
<keyword evidence="1" id="KW-0812">Transmembrane</keyword>